<name>A0A1J9QQ99_9PEZI</name>
<feature type="compositionally biased region" description="Low complexity" evidence="1">
    <location>
        <begin position="123"/>
        <end position="133"/>
    </location>
</feature>
<feature type="region of interest" description="Disordered" evidence="1">
    <location>
        <begin position="1"/>
        <end position="181"/>
    </location>
</feature>
<feature type="compositionally biased region" description="Pro residues" evidence="1">
    <location>
        <begin position="73"/>
        <end position="95"/>
    </location>
</feature>
<feature type="compositionally biased region" description="Low complexity" evidence="1">
    <location>
        <begin position="27"/>
        <end position="37"/>
    </location>
</feature>
<dbReference type="RefSeq" id="XP_020126462.1">
    <property type="nucleotide sequence ID" value="XM_020278172.1"/>
</dbReference>
<evidence type="ECO:0000313" key="3">
    <source>
        <dbReference type="Proteomes" id="UP000183809"/>
    </source>
</evidence>
<comment type="caution">
    <text evidence="2">The sequence shown here is derived from an EMBL/GenBank/DDBJ whole genome shotgun (WGS) entry which is preliminary data.</text>
</comment>
<evidence type="ECO:0000313" key="2">
    <source>
        <dbReference type="EMBL" id="OJD30202.1"/>
    </source>
</evidence>
<accession>A0A1J9QQ99</accession>
<feature type="compositionally biased region" description="Polar residues" evidence="1">
    <location>
        <begin position="7"/>
        <end position="26"/>
    </location>
</feature>
<organism evidence="2 3">
    <name type="scientific">Diplodia corticola</name>
    <dbReference type="NCBI Taxonomy" id="236234"/>
    <lineage>
        <taxon>Eukaryota</taxon>
        <taxon>Fungi</taxon>
        <taxon>Dikarya</taxon>
        <taxon>Ascomycota</taxon>
        <taxon>Pezizomycotina</taxon>
        <taxon>Dothideomycetes</taxon>
        <taxon>Dothideomycetes incertae sedis</taxon>
        <taxon>Botryosphaeriales</taxon>
        <taxon>Botryosphaeriaceae</taxon>
        <taxon>Diplodia</taxon>
    </lineage>
</organism>
<protein>
    <submittedName>
        <fullName evidence="2">Uncharacterized protein</fullName>
    </submittedName>
</protein>
<reference evidence="2 3" key="1">
    <citation type="submission" date="2016-10" db="EMBL/GenBank/DDBJ databases">
        <title>Proteomics and genomics reveal pathogen-plant mechanisms compatible with a hemibiotrophic lifestyle of Diplodia corticola.</title>
        <authorList>
            <person name="Fernandes I."/>
            <person name="De Jonge R."/>
            <person name="Van De Peer Y."/>
            <person name="Devreese B."/>
            <person name="Alves A."/>
            <person name="Esteves A.C."/>
        </authorList>
    </citation>
    <scope>NUCLEOTIDE SEQUENCE [LARGE SCALE GENOMIC DNA]</scope>
    <source>
        <strain evidence="2 3">CBS 112549</strain>
    </source>
</reference>
<sequence length="202" mass="21513">MARLTPGKTSTSASNHNPPTPHSESNLTTTTASTPADPDLDTPSRRSARIASLATRPRVVEANPQPSTTTTPTLPPPTPSSTAPPAPTKKPPNKAPAPTTLHKHREQGKTPVTPKRRAKREAAAFASASAEKPAMSREGKKRGDGGWSGVAVPVRSLPAKKKTCETVGSSVVGEEEEVGEKMRPPFVSRSLFFDDPRYTFFD</sequence>
<dbReference type="GeneID" id="31018433"/>
<dbReference type="AlphaFoldDB" id="A0A1J9QQ99"/>
<proteinExistence type="predicted"/>
<dbReference type="EMBL" id="MNUE01000064">
    <property type="protein sequence ID" value="OJD30202.1"/>
    <property type="molecule type" value="Genomic_DNA"/>
</dbReference>
<gene>
    <name evidence="2" type="ORF">BKCO1_6400020</name>
</gene>
<feature type="compositionally biased region" description="Basic and acidic residues" evidence="1">
    <location>
        <begin position="134"/>
        <end position="144"/>
    </location>
</feature>
<dbReference type="Proteomes" id="UP000183809">
    <property type="component" value="Unassembled WGS sequence"/>
</dbReference>
<evidence type="ECO:0000256" key="1">
    <source>
        <dbReference type="SAM" id="MobiDB-lite"/>
    </source>
</evidence>
<keyword evidence="3" id="KW-1185">Reference proteome</keyword>